<dbReference type="Proteomes" id="UP001213691">
    <property type="component" value="Unassembled WGS sequence"/>
</dbReference>
<keyword evidence="2" id="KW-1003">Cell membrane</keyword>
<feature type="transmembrane region" description="Helical" evidence="6">
    <location>
        <begin position="71"/>
        <end position="95"/>
    </location>
</feature>
<sequence length="219" mass="23470">MDITLLASLAVIHLVALMSPGPDFAIVVKMAAQQTRLTAMYCALGIAVAILVHTLLSLMGISVMIQQSPLAYVVVQLIGSGYLAWMGFGALMSAINTIKLKRQPAQVVTTQCDNVAKMSSFKGFKIGLYTNLLNPKALIFFITLFTVLITPQVGNSTKIAAAVLLFSLSFVWFGLLALVLSKPRIQQKLLAANSIIDLLVGIIFITVAVTIASNIISNM</sequence>
<evidence type="ECO:0000256" key="4">
    <source>
        <dbReference type="ARBA" id="ARBA00022989"/>
    </source>
</evidence>
<evidence type="ECO:0000313" key="7">
    <source>
        <dbReference type="EMBL" id="MDD8059685.1"/>
    </source>
</evidence>
<dbReference type="InterPro" id="IPR001123">
    <property type="entry name" value="LeuE-type"/>
</dbReference>
<comment type="subcellular location">
    <subcellularLocation>
        <location evidence="1">Cell membrane</location>
        <topology evidence="1">Multi-pass membrane protein</topology>
    </subcellularLocation>
</comment>
<evidence type="ECO:0000256" key="1">
    <source>
        <dbReference type="ARBA" id="ARBA00004651"/>
    </source>
</evidence>
<feature type="transmembrane region" description="Helical" evidence="6">
    <location>
        <begin position="6"/>
        <end position="28"/>
    </location>
</feature>
<comment type="caution">
    <text evidence="7">The sequence shown here is derived from an EMBL/GenBank/DDBJ whole genome shotgun (WGS) entry which is preliminary data.</text>
</comment>
<accession>A0ABT5TPT9</accession>
<keyword evidence="3 6" id="KW-0812">Transmembrane</keyword>
<evidence type="ECO:0000256" key="2">
    <source>
        <dbReference type="ARBA" id="ARBA00022475"/>
    </source>
</evidence>
<feature type="transmembrane region" description="Helical" evidence="6">
    <location>
        <begin position="159"/>
        <end position="180"/>
    </location>
</feature>
<dbReference type="PANTHER" id="PTHR30086:SF17">
    <property type="entry name" value="LYSE FAMILY TRANSLOCATOR"/>
    <property type="match status" value="1"/>
</dbReference>
<evidence type="ECO:0000256" key="5">
    <source>
        <dbReference type="ARBA" id="ARBA00023136"/>
    </source>
</evidence>
<dbReference type="EMBL" id="JAQQPZ010000008">
    <property type="protein sequence ID" value="MDD8059685.1"/>
    <property type="molecule type" value="Genomic_DNA"/>
</dbReference>
<dbReference type="PANTHER" id="PTHR30086">
    <property type="entry name" value="ARGININE EXPORTER PROTEIN ARGO"/>
    <property type="match status" value="1"/>
</dbReference>
<feature type="transmembrane region" description="Helical" evidence="6">
    <location>
        <begin position="192"/>
        <end position="216"/>
    </location>
</feature>
<keyword evidence="5 6" id="KW-0472">Membrane</keyword>
<dbReference type="RefSeq" id="WP_238103235.1">
    <property type="nucleotide sequence ID" value="NZ_JAQQPZ010000008.1"/>
</dbReference>
<evidence type="ECO:0000313" key="8">
    <source>
        <dbReference type="Proteomes" id="UP001213691"/>
    </source>
</evidence>
<name>A0ABT5TPT9_9GAMM</name>
<feature type="transmembrane region" description="Helical" evidence="6">
    <location>
        <begin position="132"/>
        <end position="153"/>
    </location>
</feature>
<feature type="transmembrane region" description="Helical" evidence="6">
    <location>
        <begin position="40"/>
        <end position="65"/>
    </location>
</feature>
<evidence type="ECO:0000256" key="6">
    <source>
        <dbReference type="SAM" id="Phobius"/>
    </source>
</evidence>
<dbReference type="Pfam" id="PF01810">
    <property type="entry name" value="LysE"/>
    <property type="match status" value="1"/>
</dbReference>
<proteinExistence type="predicted"/>
<protein>
    <submittedName>
        <fullName evidence="7">LysE family transporter</fullName>
    </submittedName>
</protein>
<keyword evidence="4 6" id="KW-1133">Transmembrane helix</keyword>
<gene>
    <name evidence="7" type="ORF">PQR79_11310</name>
</gene>
<evidence type="ECO:0000256" key="3">
    <source>
        <dbReference type="ARBA" id="ARBA00022692"/>
    </source>
</evidence>
<keyword evidence="8" id="KW-1185">Reference proteome</keyword>
<reference evidence="7 8" key="1">
    <citation type="submission" date="2023-02" db="EMBL/GenBank/DDBJ databases">
        <title>Genome sequence of Shewanella metallivivens ER-Te-42B-Light, sp. nov., enriched from sulfide tube worms (Riftia pachyptila) isolated from Explorer Ridge in the Pacific Ocean.</title>
        <authorList>
            <person name="Maltman C."/>
            <person name="Kuzyk S.B."/>
            <person name="Kyndt J.A."/>
            <person name="Yurkov V."/>
        </authorList>
    </citation>
    <scope>NUCLEOTIDE SEQUENCE [LARGE SCALE GENOMIC DNA]</scope>
    <source>
        <strain evidence="7 8">ER-Te-42B-Light</strain>
    </source>
</reference>
<organism evidence="7 8">
    <name type="scientific">Shewanella metallivivens</name>
    <dbReference type="NCBI Taxonomy" id="2872342"/>
    <lineage>
        <taxon>Bacteria</taxon>
        <taxon>Pseudomonadati</taxon>
        <taxon>Pseudomonadota</taxon>
        <taxon>Gammaproteobacteria</taxon>
        <taxon>Alteromonadales</taxon>
        <taxon>Shewanellaceae</taxon>
        <taxon>Shewanella</taxon>
    </lineage>
</organism>